<organism evidence="1 2">
    <name type="scientific">Apilactobacillus apisilvae</name>
    <dbReference type="NCBI Taxonomy" id="2923364"/>
    <lineage>
        <taxon>Bacteria</taxon>
        <taxon>Bacillati</taxon>
        <taxon>Bacillota</taxon>
        <taxon>Bacilli</taxon>
        <taxon>Lactobacillales</taxon>
        <taxon>Lactobacillaceae</taxon>
        <taxon>Apilactobacillus</taxon>
    </lineage>
</organism>
<keyword evidence="1" id="KW-0614">Plasmid</keyword>
<evidence type="ECO:0000313" key="2">
    <source>
        <dbReference type="Proteomes" id="UP000831859"/>
    </source>
</evidence>
<geneLocation type="plasmid" evidence="1 2">
    <name>p2unnamed</name>
</geneLocation>
<gene>
    <name evidence="1" type="ORF">MOO46_07610</name>
</gene>
<accession>A0ABY4PKG6</accession>
<protein>
    <submittedName>
        <fullName evidence="1">Uncharacterized protein</fullName>
    </submittedName>
</protein>
<dbReference type="RefSeq" id="WP_249511814.1">
    <property type="nucleotide sequence ID" value="NZ_CP093364.1"/>
</dbReference>
<name>A0ABY4PKG6_9LACO</name>
<proteinExistence type="predicted"/>
<keyword evidence="2" id="KW-1185">Reference proteome</keyword>
<sequence length="86" mass="9959">MNLYKHKPKIVNAFKWDGFQNTLTKNVNRMELKSFSVNGNHNLTIHTDQGSMLCAIGDYVIQNGINDYYCCKHIDFRNNYSLVDKG</sequence>
<evidence type="ECO:0000313" key="1">
    <source>
        <dbReference type="EMBL" id="UQS85851.1"/>
    </source>
</evidence>
<dbReference type="EMBL" id="CP093364">
    <property type="protein sequence ID" value="UQS85851.1"/>
    <property type="molecule type" value="Genomic_DNA"/>
</dbReference>
<reference evidence="1 2" key="1">
    <citation type="journal article" date="2022" name="Int. J. Syst. Evol. Microbiol.">
        <title>Apilactobacillus apisilvae sp. nov., Nicolia spurrieriana gen. nov. sp. nov., Bombilactobacillus folatiphilus sp. nov. and Bombilactobacillus thymidiniphilus sp. nov., four new lactic acid bacterial isolates from stingless bees Tetragonula carbonaria and Austroplebeia australis.</title>
        <authorList>
            <person name="Oliphant S.A."/>
            <person name="Watson-Haigh N.S."/>
            <person name="Sumby K.M."/>
            <person name="Gardner J."/>
            <person name="Groom S."/>
            <person name="Jiranek V."/>
        </authorList>
    </citation>
    <scope>NUCLEOTIDE SEQUENCE [LARGE SCALE GENOMIC DNA]</scope>
    <source>
        <strain evidence="1 2">SG5_A10</strain>
    </source>
</reference>
<dbReference type="Proteomes" id="UP000831859">
    <property type="component" value="Plasmid p2unnamed"/>
</dbReference>